<accession>A0ABU6TFF7</accession>
<comment type="caution">
    <text evidence="1">The sequence shown here is derived from an EMBL/GenBank/DDBJ whole genome shotgun (WGS) entry which is preliminary data.</text>
</comment>
<keyword evidence="2" id="KW-1185">Reference proteome</keyword>
<gene>
    <name evidence="1" type="primary">CAK1AT_3</name>
    <name evidence="1" type="ORF">PIB30_043897</name>
</gene>
<evidence type="ECO:0000313" key="2">
    <source>
        <dbReference type="Proteomes" id="UP001341840"/>
    </source>
</evidence>
<sequence length="143" mass="16090">MQTKILSIHLRLRPSPSIVSPSAATTFSGANFTTFHRISTGNMIPVVRAGASTPDPKSLPSIRSWSVWAPELRRRVLRPTPLRRPNRRAQRNPRLSVSVSQIDALQILPGSPNVIVLHEYFWREDEEYLRTNLLTVAVVTGEI</sequence>
<keyword evidence="1" id="KW-0808">Transferase</keyword>
<proteinExistence type="predicted"/>
<organism evidence="1 2">
    <name type="scientific">Stylosanthes scabra</name>
    <dbReference type="NCBI Taxonomy" id="79078"/>
    <lineage>
        <taxon>Eukaryota</taxon>
        <taxon>Viridiplantae</taxon>
        <taxon>Streptophyta</taxon>
        <taxon>Embryophyta</taxon>
        <taxon>Tracheophyta</taxon>
        <taxon>Spermatophyta</taxon>
        <taxon>Magnoliopsida</taxon>
        <taxon>eudicotyledons</taxon>
        <taxon>Gunneridae</taxon>
        <taxon>Pentapetalae</taxon>
        <taxon>rosids</taxon>
        <taxon>fabids</taxon>
        <taxon>Fabales</taxon>
        <taxon>Fabaceae</taxon>
        <taxon>Papilionoideae</taxon>
        <taxon>50 kb inversion clade</taxon>
        <taxon>dalbergioids sensu lato</taxon>
        <taxon>Dalbergieae</taxon>
        <taxon>Pterocarpus clade</taxon>
        <taxon>Stylosanthes</taxon>
    </lineage>
</organism>
<reference evidence="1 2" key="1">
    <citation type="journal article" date="2023" name="Plants (Basel)">
        <title>Bridging the Gap: Combining Genomics and Transcriptomics Approaches to Understand Stylosanthes scabra, an Orphan Legume from the Brazilian Caatinga.</title>
        <authorList>
            <person name="Ferreira-Neto J.R.C."/>
            <person name="da Silva M.D."/>
            <person name="Binneck E."/>
            <person name="de Melo N.F."/>
            <person name="da Silva R.H."/>
            <person name="de Melo A.L.T.M."/>
            <person name="Pandolfi V."/>
            <person name="Bustamante F.O."/>
            <person name="Brasileiro-Vidal A.C."/>
            <person name="Benko-Iseppon A.M."/>
        </authorList>
    </citation>
    <scope>NUCLEOTIDE SEQUENCE [LARGE SCALE GENOMIC DNA]</scope>
    <source>
        <tissue evidence="1">Leaves</tissue>
    </source>
</reference>
<dbReference type="EMBL" id="JASCZI010090879">
    <property type="protein sequence ID" value="MED6147427.1"/>
    <property type="molecule type" value="Genomic_DNA"/>
</dbReference>
<protein>
    <submittedName>
        <fullName evidence="1">Cyclin-dependent kinase F-1</fullName>
        <ecNumber evidence="1">2.7.11.22</ecNumber>
    </submittedName>
</protein>
<name>A0ABU6TFF7_9FABA</name>
<evidence type="ECO:0000313" key="1">
    <source>
        <dbReference type="EMBL" id="MED6147427.1"/>
    </source>
</evidence>
<keyword evidence="1" id="KW-0418">Kinase</keyword>
<dbReference type="Proteomes" id="UP001341840">
    <property type="component" value="Unassembled WGS sequence"/>
</dbReference>
<dbReference type="GO" id="GO:0004693">
    <property type="term" value="F:cyclin-dependent protein serine/threonine kinase activity"/>
    <property type="evidence" value="ECO:0007669"/>
    <property type="project" value="UniProtKB-EC"/>
</dbReference>
<dbReference type="EC" id="2.7.11.22" evidence="1"/>